<feature type="domain" description="Plastocyanin-like" evidence="4">
    <location>
        <begin position="60"/>
        <end position="177"/>
    </location>
</feature>
<dbReference type="GO" id="GO:0005886">
    <property type="term" value="C:plasma membrane"/>
    <property type="evidence" value="ECO:0007669"/>
    <property type="project" value="TreeGrafter"/>
</dbReference>
<reference evidence="5" key="2">
    <citation type="submission" date="2015-06" db="UniProtKB">
        <authorList>
            <consortium name="EnsemblMetazoa"/>
        </authorList>
    </citation>
    <scope>IDENTIFICATION</scope>
</reference>
<keyword evidence="2" id="KW-0560">Oxidoreductase</keyword>
<evidence type="ECO:0000256" key="2">
    <source>
        <dbReference type="ARBA" id="ARBA00023002"/>
    </source>
</evidence>
<dbReference type="EMBL" id="CAQQ02051409">
    <property type="status" value="NOT_ANNOTATED_CDS"/>
    <property type="molecule type" value="Genomic_DNA"/>
</dbReference>
<sequence length="193" mass="21895">MSIDDVLVPKNAGSYHNFFVRLGNVATYGAFNNISFAEQHFPLLTQSEEIRKDTFCDDRNLPDNCHGKEYCFCTHRLKVKLNSIVQITLLGTENGNFMNHPIHLHGSHFYITSIGSDATKISYEPQSENPPYKDTLSVPGSGYAIIRFKADNPGFWFFHCHYDYHHAAGMSAVFQVGDLEDITKDQRTIQNNS</sequence>
<dbReference type="AlphaFoldDB" id="T1H1H3"/>
<dbReference type="STRING" id="36166.T1H1H3"/>
<dbReference type="PANTHER" id="PTHR11709:SF394">
    <property type="entry name" value="FI03373P-RELATED"/>
    <property type="match status" value="1"/>
</dbReference>
<dbReference type="GO" id="GO:0006826">
    <property type="term" value="P:iron ion transport"/>
    <property type="evidence" value="ECO:0007669"/>
    <property type="project" value="TreeGrafter"/>
</dbReference>
<dbReference type="InterPro" id="IPR002355">
    <property type="entry name" value="Cu_oxidase_Cu_BS"/>
</dbReference>
<evidence type="ECO:0000256" key="3">
    <source>
        <dbReference type="ARBA" id="ARBA00023008"/>
    </source>
</evidence>
<evidence type="ECO:0000313" key="5">
    <source>
        <dbReference type="EnsemblMetazoa" id="MESCA010034-PA"/>
    </source>
</evidence>
<dbReference type="Proteomes" id="UP000015102">
    <property type="component" value="Unassembled WGS sequence"/>
</dbReference>
<reference evidence="6" key="1">
    <citation type="submission" date="2013-02" db="EMBL/GenBank/DDBJ databases">
        <authorList>
            <person name="Hughes D."/>
        </authorList>
    </citation>
    <scope>NUCLEOTIDE SEQUENCE</scope>
    <source>
        <strain>Durham</strain>
        <strain evidence="6">NC isolate 2 -- Noor lab</strain>
    </source>
</reference>
<evidence type="ECO:0000256" key="1">
    <source>
        <dbReference type="ARBA" id="ARBA00022723"/>
    </source>
</evidence>
<dbReference type="OMA" id="NCHGKEY"/>
<dbReference type="InterPro" id="IPR033138">
    <property type="entry name" value="Cu_oxidase_CS"/>
</dbReference>
<dbReference type="GO" id="GO:0016491">
    <property type="term" value="F:oxidoreductase activity"/>
    <property type="evidence" value="ECO:0007669"/>
    <property type="project" value="UniProtKB-KW"/>
</dbReference>
<dbReference type="InterPro" id="IPR045087">
    <property type="entry name" value="Cu-oxidase_fam"/>
</dbReference>
<dbReference type="InterPro" id="IPR008972">
    <property type="entry name" value="Cupredoxin"/>
</dbReference>
<dbReference type="CDD" id="cd13905">
    <property type="entry name" value="CuRO_3_tcLLC2_insect_like"/>
    <property type="match status" value="1"/>
</dbReference>
<keyword evidence="6" id="KW-1185">Reference proteome</keyword>
<dbReference type="PROSITE" id="PS00080">
    <property type="entry name" value="MULTICOPPER_OXIDASE2"/>
    <property type="match status" value="1"/>
</dbReference>
<dbReference type="PROSITE" id="PS00079">
    <property type="entry name" value="MULTICOPPER_OXIDASE1"/>
    <property type="match status" value="1"/>
</dbReference>
<dbReference type="HOGENOM" id="CLU_066731_0_0_1"/>
<evidence type="ECO:0000313" key="6">
    <source>
        <dbReference type="Proteomes" id="UP000015102"/>
    </source>
</evidence>
<proteinExistence type="predicted"/>
<dbReference type="PANTHER" id="PTHR11709">
    <property type="entry name" value="MULTI-COPPER OXIDASE"/>
    <property type="match status" value="1"/>
</dbReference>
<dbReference type="GO" id="GO:0005507">
    <property type="term" value="F:copper ion binding"/>
    <property type="evidence" value="ECO:0007669"/>
    <property type="project" value="InterPro"/>
</dbReference>
<organism evidence="5 6">
    <name type="scientific">Megaselia scalaris</name>
    <name type="common">Humpbacked fly</name>
    <name type="synonym">Phora scalaris</name>
    <dbReference type="NCBI Taxonomy" id="36166"/>
    <lineage>
        <taxon>Eukaryota</taxon>
        <taxon>Metazoa</taxon>
        <taxon>Ecdysozoa</taxon>
        <taxon>Arthropoda</taxon>
        <taxon>Hexapoda</taxon>
        <taxon>Insecta</taxon>
        <taxon>Pterygota</taxon>
        <taxon>Neoptera</taxon>
        <taxon>Endopterygota</taxon>
        <taxon>Diptera</taxon>
        <taxon>Brachycera</taxon>
        <taxon>Muscomorpha</taxon>
        <taxon>Platypezoidea</taxon>
        <taxon>Phoridae</taxon>
        <taxon>Megaseliini</taxon>
        <taxon>Megaselia</taxon>
    </lineage>
</organism>
<dbReference type="SUPFAM" id="SSF49503">
    <property type="entry name" value="Cupredoxins"/>
    <property type="match status" value="1"/>
</dbReference>
<keyword evidence="3" id="KW-0186">Copper</keyword>
<protein>
    <recommendedName>
        <fullName evidence="4">Plastocyanin-like domain-containing protein</fullName>
    </recommendedName>
</protein>
<keyword evidence="1" id="KW-0479">Metal-binding</keyword>
<dbReference type="InterPro" id="IPR011706">
    <property type="entry name" value="Cu-oxidase_C"/>
</dbReference>
<dbReference type="Gene3D" id="2.60.40.420">
    <property type="entry name" value="Cupredoxins - blue copper proteins"/>
    <property type="match status" value="1"/>
</dbReference>
<accession>T1H1H3</accession>
<dbReference type="Pfam" id="PF07731">
    <property type="entry name" value="Cu-oxidase_2"/>
    <property type="match status" value="1"/>
</dbReference>
<evidence type="ECO:0000259" key="4">
    <source>
        <dbReference type="Pfam" id="PF07731"/>
    </source>
</evidence>
<dbReference type="EnsemblMetazoa" id="MESCA010034-RA">
    <property type="protein sequence ID" value="MESCA010034-PA"/>
    <property type="gene ID" value="MESCA010034"/>
</dbReference>
<name>T1H1H3_MEGSC</name>